<comment type="caution">
    <text evidence="2">The sequence shown here is derived from an EMBL/GenBank/DDBJ whole genome shotgun (WGS) entry which is preliminary data.</text>
</comment>
<dbReference type="EMBL" id="BPQB01000048">
    <property type="protein sequence ID" value="GJE95364.1"/>
    <property type="molecule type" value="Genomic_DNA"/>
</dbReference>
<dbReference type="AlphaFoldDB" id="A0A9P3LI67"/>
<reference evidence="2 3" key="1">
    <citation type="submission" date="2021-08" db="EMBL/GenBank/DDBJ databases">
        <title>Draft Genome Sequence of Phanerochaete sordida strain YK-624.</title>
        <authorList>
            <person name="Mori T."/>
            <person name="Dohra H."/>
            <person name="Suzuki T."/>
            <person name="Kawagishi H."/>
            <person name="Hirai H."/>
        </authorList>
    </citation>
    <scope>NUCLEOTIDE SEQUENCE [LARGE SCALE GENOMIC DNA]</scope>
    <source>
        <strain evidence="2 3">YK-624</strain>
    </source>
</reference>
<evidence type="ECO:0000256" key="1">
    <source>
        <dbReference type="SAM" id="MobiDB-lite"/>
    </source>
</evidence>
<evidence type="ECO:0000313" key="3">
    <source>
        <dbReference type="Proteomes" id="UP000703269"/>
    </source>
</evidence>
<name>A0A9P3LI67_9APHY</name>
<accession>A0A9P3LI67</accession>
<gene>
    <name evidence="2" type="ORF">PsYK624_115480</name>
</gene>
<proteinExistence type="predicted"/>
<sequence>MVTTVTPRLAADSDVGHSTFEVTSAFVSMPVRLRPYRTRRTPAEARGFRGPPRSRPHGRILLPATPATPLRRAATRRSLWEPASAAAAQRLVRIQNKWRPSSRARGCT</sequence>
<evidence type="ECO:0000313" key="2">
    <source>
        <dbReference type="EMBL" id="GJE95364.1"/>
    </source>
</evidence>
<organism evidence="2 3">
    <name type="scientific">Phanerochaete sordida</name>
    <dbReference type="NCBI Taxonomy" id="48140"/>
    <lineage>
        <taxon>Eukaryota</taxon>
        <taxon>Fungi</taxon>
        <taxon>Dikarya</taxon>
        <taxon>Basidiomycota</taxon>
        <taxon>Agaricomycotina</taxon>
        <taxon>Agaricomycetes</taxon>
        <taxon>Polyporales</taxon>
        <taxon>Phanerochaetaceae</taxon>
        <taxon>Phanerochaete</taxon>
    </lineage>
</organism>
<dbReference type="Proteomes" id="UP000703269">
    <property type="component" value="Unassembled WGS sequence"/>
</dbReference>
<feature type="region of interest" description="Disordered" evidence="1">
    <location>
        <begin position="37"/>
        <end position="62"/>
    </location>
</feature>
<keyword evidence="3" id="KW-1185">Reference proteome</keyword>
<protein>
    <submittedName>
        <fullName evidence="2">Uncharacterized protein</fullName>
    </submittedName>
</protein>